<dbReference type="AlphaFoldDB" id="A0AAW4LH01"/>
<keyword evidence="2" id="KW-1185">Reference proteome</keyword>
<gene>
    <name evidence="1" type="ORF">KI809_19150</name>
</gene>
<evidence type="ECO:0000313" key="2">
    <source>
        <dbReference type="Proteomes" id="UP000811899"/>
    </source>
</evidence>
<proteinExistence type="predicted"/>
<organism evidence="1 2">
    <name type="scientific">Geoanaerobacter pelophilus</name>
    <dbReference type="NCBI Taxonomy" id="60036"/>
    <lineage>
        <taxon>Bacteria</taxon>
        <taxon>Pseudomonadati</taxon>
        <taxon>Thermodesulfobacteriota</taxon>
        <taxon>Desulfuromonadia</taxon>
        <taxon>Geobacterales</taxon>
        <taxon>Geobacteraceae</taxon>
        <taxon>Geoanaerobacter</taxon>
    </lineage>
</organism>
<dbReference type="CDD" id="cd00077">
    <property type="entry name" value="HDc"/>
    <property type="match status" value="1"/>
</dbReference>
<accession>A0AAW4LH01</accession>
<reference evidence="1 2" key="1">
    <citation type="submission" date="2021-05" db="EMBL/GenBank/DDBJ databases">
        <title>The draft genome of Geobacter pelophilus DSM 12255.</title>
        <authorList>
            <person name="Xu Z."/>
            <person name="Masuda Y."/>
            <person name="Itoh H."/>
            <person name="Senoo K."/>
        </authorList>
    </citation>
    <scope>NUCLEOTIDE SEQUENCE [LARGE SCALE GENOMIC DNA]</scope>
    <source>
        <strain evidence="1 2">DSM 12255</strain>
    </source>
</reference>
<dbReference type="Proteomes" id="UP000811899">
    <property type="component" value="Unassembled WGS sequence"/>
</dbReference>
<comment type="caution">
    <text evidence="1">The sequence shown here is derived from an EMBL/GenBank/DDBJ whole genome shotgun (WGS) entry which is preliminary data.</text>
</comment>
<dbReference type="InterPro" id="IPR003607">
    <property type="entry name" value="HD/PDEase_dom"/>
</dbReference>
<dbReference type="EMBL" id="JAHCVJ010000012">
    <property type="protein sequence ID" value="MBT0666431.1"/>
    <property type="molecule type" value="Genomic_DNA"/>
</dbReference>
<name>A0AAW4LH01_9BACT</name>
<dbReference type="RefSeq" id="WP_214173205.1">
    <property type="nucleotide sequence ID" value="NZ_JAHCVJ010000012.1"/>
</dbReference>
<sequence length="381" mass="43645">MDSPNFTINQLRECWDRYLRYLPPMERGIASKLLFMYDGARFYSPAVFTSPPEEDPDLRFTPFTRAGFESVPLGQHVVYAVEALARLLPASELMYSSAMLATLCCDLGKIPGIVDRLVDNHAIYGMVLSDRYYLKGLGDTLRENVLNAILLHHANVNSNTKDSTILCDLVRKVHQMATLTAIRELSMDLTSLIATWRRFKAEPFIHPRREWYRYVESTTPIDFSWLDPQLFLAELAPLINRTLPDEFVYLTKDDVALVSVDTFLKIVRKMALDQCWMDILVFEADHLERWRMVTLIIERFLGASDVIAIGLLGKDHRLARFDVGYRSGKRLKAKLIPINVATLGTKRLDALRKGKPAWARVTACRKITEKEAESVGWRDDE</sequence>
<protein>
    <submittedName>
        <fullName evidence="1">HD domain-containing protein</fullName>
    </submittedName>
</protein>
<evidence type="ECO:0000313" key="1">
    <source>
        <dbReference type="EMBL" id="MBT0666431.1"/>
    </source>
</evidence>